<feature type="transmembrane region" description="Helical" evidence="1">
    <location>
        <begin position="12"/>
        <end position="45"/>
    </location>
</feature>
<gene>
    <name evidence="3" type="ORF">SAMN05444920_102455</name>
</gene>
<accession>A0A1H5YX69</accession>
<dbReference type="RefSeq" id="WP_160150216.1">
    <property type="nucleotide sequence ID" value="NZ_FNVT01000002.1"/>
</dbReference>
<keyword evidence="1" id="KW-0812">Transmembrane</keyword>
<keyword evidence="1" id="KW-1133">Transmembrane helix</keyword>
<proteinExistence type="predicted"/>
<dbReference type="EMBL" id="FNVT01000002">
    <property type="protein sequence ID" value="SEG28661.1"/>
    <property type="molecule type" value="Genomic_DNA"/>
</dbReference>
<keyword evidence="1" id="KW-0472">Membrane</keyword>
<dbReference type="Pfam" id="PF13828">
    <property type="entry name" value="DUF4190"/>
    <property type="match status" value="1"/>
</dbReference>
<evidence type="ECO:0000256" key="1">
    <source>
        <dbReference type="SAM" id="Phobius"/>
    </source>
</evidence>
<reference evidence="3 4" key="1">
    <citation type="submission" date="2016-10" db="EMBL/GenBank/DDBJ databases">
        <authorList>
            <person name="de Groot N.N."/>
        </authorList>
    </citation>
    <scope>NUCLEOTIDE SEQUENCE [LARGE SCALE GENOMIC DNA]</scope>
    <source>
        <strain evidence="3 4">CGMCC 4.7037</strain>
    </source>
</reference>
<feature type="domain" description="DUF4190" evidence="2">
    <location>
        <begin position="14"/>
        <end position="74"/>
    </location>
</feature>
<keyword evidence="4" id="KW-1185">Reference proteome</keyword>
<organism evidence="3 4">
    <name type="scientific">Nonomuraea solani</name>
    <dbReference type="NCBI Taxonomy" id="1144553"/>
    <lineage>
        <taxon>Bacteria</taxon>
        <taxon>Bacillati</taxon>
        <taxon>Actinomycetota</taxon>
        <taxon>Actinomycetes</taxon>
        <taxon>Streptosporangiales</taxon>
        <taxon>Streptosporangiaceae</taxon>
        <taxon>Nonomuraea</taxon>
    </lineage>
</organism>
<protein>
    <recommendedName>
        <fullName evidence="2">DUF4190 domain-containing protein</fullName>
    </recommendedName>
</protein>
<sequence length="82" mass="8460">MDLKTHSPALQGRLAVVALILSVLGLVTMAIPSIAGVGLGHVAYWCSKQPGGRGRDVSVAAVAVGYVGIAFYVIVFAFADVF</sequence>
<evidence type="ECO:0000313" key="3">
    <source>
        <dbReference type="EMBL" id="SEG28661.1"/>
    </source>
</evidence>
<evidence type="ECO:0000313" key="4">
    <source>
        <dbReference type="Proteomes" id="UP000236732"/>
    </source>
</evidence>
<evidence type="ECO:0000259" key="2">
    <source>
        <dbReference type="Pfam" id="PF13828"/>
    </source>
</evidence>
<dbReference type="InterPro" id="IPR025241">
    <property type="entry name" value="DUF4190"/>
</dbReference>
<name>A0A1H5YX69_9ACTN</name>
<dbReference type="AlphaFoldDB" id="A0A1H5YX69"/>
<dbReference type="Proteomes" id="UP000236732">
    <property type="component" value="Unassembled WGS sequence"/>
</dbReference>
<feature type="transmembrane region" description="Helical" evidence="1">
    <location>
        <begin position="57"/>
        <end position="79"/>
    </location>
</feature>